<dbReference type="EMBL" id="CP098611">
    <property type="protein sequence ID" value="USR93192.1"/>
    <property type="molecule type" value="Genomic_DNA"/>
</dbReference>
<feature type="domain" description="RiboL-PSP-HEPN" evidence="1">
    <location>
        <begin position="12"/>
        <end position="181"/>
    </location>
</feature>
<name>A0ABY5AVC3_9CYAN</name>
<reference evidence="2" key="1">
    <citation type="submission" date="2022-06" db="EMBL/GenBank/DDBJ databases">
        <title>Genome sequence of Phormidium yuhuli AB48 isolated from an industrial photobioreactor environment.</title>
        <authorList>
            <person name="Qiu Y."/>
            <person name="Noonan A.J.C."/>
            <person name="Dofher K."/>
            <person name="Koch M."/>
            <person name="Kieft B."/>
            <person name="Lin X."/>
            <person name="Ziels R.M."/>
            <person name="Hallam S.J."/>
        </authorList>
    </citation>
    <scope>NUCLEOTIDE SEQUENCE</scope>
    <source>
        <strain evidence="2">AB48</strain>
    </source>
</reference>
<evidence type="ECO:0000259" key="1">
    <source>
        <dbReference type="Pfam" id="PF18735"/>
    </source>
</evidence>
<protein>
    <submittedName>
        <fullName evidence="2">MAE_28990/MAE_18760 family HEPN-like nuclease</fullName>
    </submittedName>
</protein>
<keyword evidence="3" id="KW-1185">Reference proteome</keyword>
<dbReference type="InterPro" id="IPR041519">
    <property type="entry name" value="HEPN_RiboL-PSP"/>
</dbReference>
<proteinExistence type="predicted"/>
<evidence type="ECO:0000313" key="2">
    <source>
        <dbReference type="EMBL" id="USR93192.1"/>
    </source>
</evidence>
<dbReference type="Proteomes" id="UP001056708">
    <property type="component" value="Chromosome"/>
</dbReference>
<accession>A0ABY5AVC3</accession>
<gene>
    <name evidence="2" type="ORF">NEA10_15365</name>
</gene>
<organism evidence="2 3">
    <name type="scientific">Phormidium yuhuli AB48</name>
    <dbReference type="NCBI Taxonomy" id="2940671"/>
    <lineage>
        <taxon>Bacteria</taxon>
        <taxon>Bacillati</taxon>
        <taxon>Cyanobacteriota</taxon>
        <taxon>Cyanophyceae</taxon>
        <taxon>Oscillatoriophycideae</taxon>
        <taxon>Oscillatoriales</taxon>
        <taxon>Oscillatoriaceae</taxon>
        <taxon>Phormidium</taxon>
        <taxon>Phormidium yuhuli</taxon>
    </lineage>
</organism>
<dbReference type="Pfam" id="PF18735">
    <property type="entry name" value="HEPN_RiboL-PSP"/>
    <property type="match status" value="1"/>
</dbReference>
<sequence>MITLNFLLDGRRKHEVKVICRSSVVLAYAHWEQFVHHAAEVYINYVDSRRLSLDKLSLNLQIVGCQRLIKNVINYKSEFGYQSQLIEQLKLKCSETVTLRYDEMKQKSNLDAESFQRICEILGIETTLWRDKYGFINDLYRTRCNIAHGELSSDSPQVEYAKEVLDFVIHGIDHFKTDIENAALNKDYLL</sequence>
<evidence type="ECO:0000313" key="3">
    <source>
        <dbReference type="Proteomes" id="UP001056708"/>
    </source>
</evidence>